<dbReference type="EMBL" id="CAJOAZ010001761">
    <property type="protein sequence ID" value="CAF3853634.1"/>
    <property type="molecule type" value="Genomic_DNA"/>
</dbReference>
<organism evidence="3 4">
    <name type="scientific">Adineta steineri</name>
    <dbReference type="NCBI Taxonomy" id="433720"/>
    <lineage>
        <taxon>Eukaryota</taxon>
        <taxon>Metazoa</taxon>
        <taxon>Spiralia</taxon>
        <taxon>Gnathifera</taxon>
        <taxon>Rotifera</taxon>
        <taxon>Eurotatoria</taxon>
        <taxon>Bdelloidea</taxon>
        <taxon>Adinetida</taxon>
        <taxon>Adinetidae</taxon>
        <taxon>Adineta</taxon>
    </lineage>
</organism>
<name>A0A819EMA1_9BILA</name>
<evidence type="ECO:0000256" key="1">
    <source>
        <dbReference type="SAM" id="SignalP"/>
    </source>
</evidence>
<evidence type="ECO:0000259" key="2">
    <source>
        <dbReference type="Pfam" id="PF09949"/>
    </source>
</evidence>
<feature type="signal peptide" evidence="1">
    <location>
        <begin position="1"/>
        <end position="24"/>
    </location>
</feature>
<dbReference type="InterPro" id="IPR052935">
    <property type="entry name" value="Mg2+_PAP"/>
</dbReference>
<feature type="domain" description="Phosphatidate phosphatase APP1 catalytic" evidence="2">
    <location>
        <begin position="202"/>
        <end position="351"/>
    </location>
</feature>
<dbReference type="InterPro" id="IPR019236">
    <property type="entry name" value="APP1_cat"/>
</dbReference>
<proteinExistence type="predicted"/>
<keyword evidence="1" id="KW-0732">Signal</keyword>
<feature type="chain" id="PRO_5033045657" description="Phosphatidate phosphatase APP1 catalytic domain-containing protein" evidence="1">
    <location>
        <begin position="25"/>
        <end position="397"/>
    </location>
</feature>
<evidence type="ECO:0000313" key="3">
    <source>
        <dbReference type="EMBL" id="CAF3853634.1"/>
    </source>
</evidence>
<dbReference type="PANTHER" id="PTHR28208:SF1">
    <property type="entry name" value="FILAMENT ORGANIZATION PROTEIN APP1-LIKE, PUTATIVE (AFU_ORTHOLOGUE AFUA_1G06650)-RELATED"/>
    <property type="match status" value="1"/>
</dbReference>
<gene>
    <name evidence="3" type="ORF">OXD698_LOCUS21408</name>
</gene>
<dbReference type="PANTHER" id="PTHR28208">
    <property type="entry name" value="PHOSPHATIDATE PHOSPHATASE APP1"/>
    <property type="match status" value="1"/>
</dbReference>
<dbReference type="GO" id="GO:0008195">
    <property type="term" value="F:phosphatidate phosphatase activity"/>
    <property type="evidence" value="ECO:0007669"/>
    <property type="project" value="InterPro"/>
</dbReference>
<evidence type="ECO:0000313" key="4">
    <source>
        <dbReference type="Proteomes" id="UP000663844"/>
    </source>
</evidence>
<dbReference type="Pfam" id="PF09949">
    <property type="entry name" value="APP1_cat"/>
    <property type="match status" value="1"/>
</dbReference>
<dbReference type="Proteomes" id="UP000663844">
    <property type="component" value="Unassembled WGS sequence"/>
</dbReference>
<accession>A0A819EMA1</accession>
<sequence length="397" mass="46475">MSPSSSSLLLLFVIILSMIIHGQSLFFKKTRNKIKNVVGGKSHSNTKGLHTEQMMLFPNIGFQGKDNKWRLNVLGWRFQSSKRTKFLGQSSSKISERLARFFADSKQIVYYNDTFQPDRLKPFMVEDRAHEEILIMIGKNHNFTTKTDSEGQFRTSFIMPNDDVQKLKKTIKNDQVITYKAIGDNEDVWEGKIHLLDWRGLSVISDIDDTIKISEVIDKIRLAANTFIHGFRVVKGMPEVYRGWKDKYNCSFHYLSAMPDQLYNVTKEFIDEQKFPDGTFHMRHFRWSSISIFNFVHSADTKMHKNYNIRYFIRNSLRTLVLVGDSGEHDPEIYGNVTREYPKRIHQIFIRAVKGEAKDDKRFFKAFKDIPREKWLVFTDPINELPKDLNLKLPISI</sequence>
<comment type="caution">
    <text evidence="3">The sequence shown here is derived from an EMBL/GenBank/DDBJ whole genome shotgun (WGS) entry which is preliminary data.</text>
</comment>
<reference evidence="3" key="1">
    <citation type="submission" date="2021-02" db="EMBL/GenBank/DDBJ databases">
        <authorList>
            <person name="Nowell W R."/>
        </authorList>
    </citation>
    <scope>NUCLEOTIDE SEQUENCE</scope>
</reference>
<protein>
    <recommendedName>
        <fullName evidence="2">Phosphatidate phosphatase APP1 catalytic domain-containing protein</fullName>
    </recommendedName>
</protein>
<dbReference type="AlphaFoldDB" id="A0A819EMA1"/>